<dbReference type="VEuPathDB" id="VectorBase:ASIC021772"/>
<accession>A0A084WT67</accession>
<dbReference type="EnsemblMetazoa" id="ASIC021772-RA">
    <property type="protein sequence ID" value="ASIC021772-PA"/>
    <property type="gene ID" value="ASIC021772"/>
</dbReference>
<feature type="region of interest" description="Disordered" evidence="1">
    <location>
        <begin position="68"/>
        <end position="87"/>
    </location>
</feature>
<sequence>MVDRARMLCSASRSWFHHTATRCCWEKGGHGGTRHTTQQWTVHLLPITSHEPYVRHTLGRASVVSCHRKHTGRKPRTEGYRGRLGHQSNAKDASKIIRYRPVGSTLWIRLGATSAEKLKVQWGQTRSGGANGWNNRNALVWARATVNGTNVDVTW</sequence>
<evidence type="ECO:0000256" key="1">
    <source>
        <dbReference type="SAM" id="MobiDB-lite"/>
    </source>
</evidence>
<evidence type="ECO:0000313" key="3">
    <source>
        <dbReference type="EnsemblMetazoa" id="ASIC021772-PA"/>
    </source>
</evidence>
<evidence type="ECO:0000313" key="4">
    <source>
        <dbReference type="Proteomes" id="UP000030765"/>
    </source>
</evidence>
<organism evidence="2">
    <name type="scientific">Anopheles sinensis</name>
    <name type="common">Mosquito</name>
    <dbReference type="NCBI Taxonomy" id="74873"/>
    <lineage>
        <taxon>Eukaryota</taxon>
        <taxon>Metazoa</taxon>
        <taxon>Ecdysozoa</taxon>
        <taxon>Arthropoda</taxon>
        <taxon>Hexapoda</taxon>
        <taxon>Insecta</taxon>
        <taxon>Pterygota</taxon>
        <taxon>Neoptera</taxon>
        <taxon>Endopterygota</taxon>
        <taxon>Diptera</taxon>
        <taxon>Nematocera</taxon>
        <taxon>Culicoidea</taxon>
        <taxon>Culicidae</taxon>
        <taxon>Anophelinae</taxon>
        <taxon>Anopheles</taxon>
    </lineage>
</organism>
<proteinExistence type="predicted"/>
<evidence type="ECO:0000313" key="2">
    <source>
        <dbReference type="EMBL" id="KFB53411.1"/>
    </source>
</evidence>
<dbReference type="EMBL" id="ATLV01026860">
    <property type="status" value="NOT_ANNOTATED_CDS"/>
    <property type="molecule type" value="Genomic_DNA"/>
</dbReference>
<reference evidence="2 4" key="1">
    <citation type="journal article" date="2014" name="BMC Genomics">
        <title>Genome sequence of Anopheles sinensis provides insight into genetics basis of mosquito competence for malaria parasites.</title>
        <authorList>
            <person name="Zhou D."/>
            <person name="Zhang D."/>
            <person name="Ding G."/>
            <person name="Shi L."/>
            <person name="Hou Q."/>
            <person name="Ye Y."/>
            <person name="Xu Y."/>
            <person name="Zhou H."/>
            <person name="Xiong C."/>
            <person name="Li S."/>
            <person name="Yu J."/>
            <person name="Hong S."/>
            <person name="Yu X."/>
            <person name="Zou P."/>
            <person name="Chen C."/>
            <person name="Chang X."/>
            <person name="Wang W."/>
            <person name="Lv Y."/>
            <person name="Sun Y."/>
            <person name="Ma L."/>
            <person name="Shen B."/>
            <person name="Zhu C."/>
        </authorList>
    </citation>
    <scope>NUCLEOTIDE SEQUENCE [LARGE SCALE GENOMIC DNA]</scope>
</reference>
<name>A0A084WT67_ANOSI</name>
<dbReference type="Proteomes" id="UP000030765">
    <property type="component" value="Unassembled WGS sequence"/>
</dbReference>
<reference evidence="3" key="2">
    <citation type="submission" date="2020-05" db="UniProtKB">
        <authorList>
            <consortium name="EnsemblMetazoa"/>
        </authorList>
    </citation>
    <scope>IDENTIFICATION</scope>
</reference>
<keyword evidence="4" id="KW-1185">Reference proteome</keyword>
<dbReference type="AlphaFoldDB" id="A0A084WT67"/>
<dbReference type="EMBL" id="KE525420">
    <property type="protein sequence ID" value="KFB53411.1"/>
    <property type="molecule type" value="Genomic_DNA"/>
</dbReference>
<protein>
    <submittedName>
        <fullName evidence="2 3">Uncharacterized protein</fullName>
    </submittedName>
</protein>
<gene>
    <name evidence="2" type="ORF">ZHAS_00021772</name>
</gene>